<dbReference type="InterPro" id="IPR003812">
    <property type="entry name" value="Fido"/>
</dbReference>
<name>A0ABN3I722_9ACTN</name>
<evidence type="ECO:0000313" key="2">
    <source>
        <dbReference type="EMBL" id="GAA2396448.1"/>
    </source>
</evidence>
<dbReference type="Proteomes" id="UP001500058">
    <property type="component" value="Unassembled WGS sequence"/>
</dbReference>
<proteinExistence type="predicted"/>
<accession>A0ABN3I722</accession>
<reference evidence="2 3" key="1">
    <citation type="journal article" date="2019" name="Int. J. Syst. Evol. Microbiol.">
        <title>The Global Catalogue of Microorganisms (GCM) 10K type strain sequencing project: providing services to taxonomists for standard genome sequencing and annotation.</title>
        <authorList>
            <consortium name="The Broad Institute Genomics Platform"/>
            <consortium name="The Broad Institute Genome Sequencing Center for Infectious Disease"/>
            <person name="Wu L."/>
            <person name="Ma J."/>
        </authorList>
    </citation>
    <scope>NUCLEOTIDE SEQUENCE [LARGE SCALE GENOMIC DNA]</scope>
    <source>
        <strain evidence="2 3">JCM 6921</strain>
    </source>
</reference>
<dbReference type="Gene3D" id="1.20.120.1870">
    <property type="entry name" value="Fic/DOC protein, Fido domain"/>
    <property type="match status" value="1"/>
</dbReference>
<sequence length="99" mass="10749">MTFPYLTSEDVLAVAEYACDDMRVALRDPGLLESAVHRPPASMSGEEAYPDLFDKAAALLRSLAANRPFADGGKRTAWLSLCHVPLVARGALAPGHRRR</sequence>
<protein>
    <recommendedName>
        <fullName evidence="1">Fido domain-containing protein</fullName>
    </recommendedName>
</protein>
<evidence type="ECO:0000259" key="1">
    <source>
        <dbReference type="PROSITE" id="PS51459"/>
    </source>
</evidence>
<gene>
    <name evidence="2" type="ORF">GCM10010420_22700</name>
</gene>
<comment type="caution">
    <text evidence="2">The sequence shown here is derived from an EMBL/GenBank/DDBJ whole genome shotgun (WGS) entry which is preliminary data.</text>
</comment>
<feature type="domain" description="Fido" evidence="1">
    <location>
        <begin position="6"/>
        <end position="99"/>
    </location>
</feature>
<dbReference type="PROSITE" id="PS51459">
    <property type="entry name" value="FIDO"/>
    <property type="match status" value="1"/>
</dbReference>
<evidence type="ECO:0000313" key="3">
    <source>
        <dbReference type="Proteomes" id="UP001500058"/>
    </source>
</evidence>
<organism evidence="2 3">
    <name type="scientific">Streptomyces glaucosporus</name>
    <dbReference type="NCBI Taxonomy" id="284044"/>
    <lineage>
        <taxon>Bacteria</taxon>
        <taxon>Bacillati</taxon>
        <taxon>Actinomycetota</taxon>
        <taxon>Actinomycetes</taxon>
        <taxon>Kitasatosporales</taxon>
        <taxon>Streptomycetaceae</taxon>
        <taxon>Streptomyces</taxon>
    </lineage>
</organism>
<dbReference type="EMBL" id="BAAATJ010000008">
    <property type="protein sequence ID" value="GAA2396448.1"/>
    <property type="molecule type" value="Genomic_DNA"/>
</dbReference>
<dbReference type="InterPro" id="IPR053737">
    <property type="entry name" value="Type_II_TA_Toxin"/>
</dbReference>
<dbReference type="Pfam" id="PF02661">
    <property type="entry name" value="Fic"/>
    <property type="match status" value="1"/>
</dbReference>
<keyword evidence="3" id="KW-1185">Reference proteome</keyword>